<dbReference type="InterPro" id="IPR021067">
    <property type="entry name" value="Glycosyltransferase"/>
</dbReference>
<sequence>MRGCGPTHILLRRLRGMPRRRWCHRWQPIVLAFFVLFLCLGALRLMYSPTPPEVYSMPTKLWITSDMDPELFSYIVRGRTPGTAWREPSSNAIVSLSKSGTVVHPTPPKYLRHRRGTDGGPGTFRKWNSIYQPSEKYRIPAWATPEDTSTLRHASIFTSLAAFRDHECASTLRNLFEMAVAPHRLYVGISEERESSDTSCLASMGLANLESGDTRRVLYGAEAPAGFGVEVRNLSWDDVIQRRTLLDVDAELTVPLGGDRQTGESPRGVFVHPEHALERLLCIAGELETLRDTLLLAEDDAQRAATGRSVFRSGRGGPQQQPSRSLAGCRVTTRVAGVTFARGPTFGRYITSLFYFDQDYFMVVDSHTRFSVDWDMKLITRVFQLPSRGVLSYYPNGYSEGDENAEFDKKDFMLMCTAQILANGMPKLGAHWMPVAPHPVPQGFAAAGFMFGDAQFMLDVPFDPFLPYLFDGEEVLYSARLWTSGWDLYGPGQSVVFHNYYRPKTPKYFGIMEQKEDLRRVLSEQRALYMLRRAQPWVEELVRRGYMSTDGQSTLKPLPPVEAPETRLIVTDAAASAKREISVWATYYGMGAERSLSDYWQFTELTDEFVKTRDNEQRWMGGAGLCEKALTSAHP</sequence>
<dbReference type="PANTHER" id="PTHR34496:SF11">
    <property type="entry name" value="GLYCOSYLTRANSFERASE (GLCNAC)"/>
    <property type="match status" value="1"/>
</dbReference>
<organism evidence="2 3">
    <name type="scientific">Porcisia hertigi</name>
    <dbReference type="NCBI Taxonomy" id="2761500"/>
    <lineage>
        <taxon>Eukaryota</taxon>
        <taxon>Discoba</taxon>
        <taxon>Euglenozoa</taxon>
        <taxon>Kinetoplastea</taxon>
        <taxon>Metakinetoplastina</taxon>
        <taxon>Trypanosomatida</taxon>
        <taxon>Trypanosomatidae</taxon>
        <taxon>Leishmaniinae</taxon>
        <taxon>Porcisia</taxon>
    </lineage>
</organism>
<dbReference type="EMBL" id="JAFJZO010000017">
    <property type="protein sequence ID" value="KAG5508235.1"/>
    <property type="molecule type" value="Genomic_DNA"/>
</dbReference>
<evidence type="ECO:0000313" key="3">
    <source>
        <dbReference type="Proteomes" id="UP000674318"/>
    </source>
</evidence>
<dbReference type="Proteomes" id="UP000674318">
    <property type="component" value="Chromosome 17"/>
</dbReference>
<dbReference type="GeneID" id="94291526"/>
<evidence type="ECO:0000256" key="1">
    <source>
        <dbReference type="SAM" id="MobiDB-lite"/>
    </source>
</evidence>
<dbReference type="InterPro" id="IPR029044">
    <property type="entry name" value="Nucleotide-diphossugar_trans"/>
</dbReference>
<accession>A0A836LGL7</accession>
<evidence type="ECO:0000313" key="2">
    <source>
        <dbReference type="EMBL" id="KAG5508235.1"/>
    </source>
</evidence>
<name>A0A836LGL7_9TRYP</name>
<dbReference type="KEGG" id="phet:94291526"/>
<reference evidence="2 3" key="1">
    <citation type="submission" date="2021-02" db="EMBL/GenBank/DDBJ databases">
        <title>Porcisia hertigi Genome sequencing and assembly.</title>
        <authorList>
            <person name="Almutairi H."/>
            <person name="Gatherer D."/>
        </authorList>
    </citation>
    <scope>NUCLEOTIDE SEQUENCE [LARGE SCALE GENOMIC DNA]</scope>
    <source>
        <strain evidence="2 3">C119</strain>
    </source>
</reference>
<comment type="caution">
    <text evidence="2">The sequence shown here is derived from an EMBL/GenBank/DDBJ whole genome shotgun (WGS) entry which is preliminary data.</text>
</comment>
<dbReference type="PANTHER" id="PTHR34496">
    <property type="entry name" value="GLCNAC TRANSFERASE-RELATED"/>
    <property type="match status" value="1"/>
</dbReference>
<dbReference type="RefSeq" id="XP_067758124.1">
    <property type="nucleotide sequence ID" value="XM_067901449.1"/>
</dbReference>
<dbReference type="OrthoDB" id="76265at2759"/>
<gene>
    <name evidence="2" type="ORF">JKF63_05491</name>
</gene>
<feature type="region of interest" description="Disordered" evidence="1">
    <location>
        <begin position="307"/>
        <end position="326"/>
    </location>
</feature>
<dbReference type="AlphaFoldDB" id="A0A836LGL7"/>
<proteinExistence type="predicted"/>
<protein>
    <submittedName>
        <fullName evidence="2">Uncharacterized protein</fullName>
    </submittedName>
</protein>
<keyword evidence="3" id="KW-1185">Reference proteome</keyword>
<dbReference type="Pfam" id="PF11397">
    <property type="entry name" value="GlcNAc"/>
    <property type="match status" value="1"/>
</dbReference>
<dbReference type="SUPFAM" id="SSF53448">
    <property type="entry name" value="Nucleotide-diphospho-sugar transferases"/>
    <property type="match status" value="1"/>
</dbReference>